<protein>
    <submittedName>
        <fullName evidence="1">DNA N-6-adenine-methyltransferase</fullName>
    </submittedName>
</protein>
<dbReference type="InterPro" id="IPR008593">
    <property type="entry name" value="Dam_MeTrfase"/>
</dbReference>
<organism evidence="1">
    <name type="scientific">Siphoviridae sp. ctTXt1</name>
    <dbReference type="NCBI Taxonomy" id="2825520"/>
    <lineage>
        <taxon>Viruses</taxon>
        <taxon>Duplodnaviria</taxon>
        <taxon>Heunggongvirae</taxon>
        <taxon>Uroviricota</taxon>
        <taxon>Caudoviricetes</taxon>
    </lineage>
</organism>
<dbReference type="Pfam" id="PF05869">
    <property type="entry name" value="Dam"/>
    <property type="match status" value="1"/>
</dbReference>
<dbReference type="GO" id="GO:0009007">
    <property type="term" value="F:site-specific DNA-methyltransferase (adenine-specific) activity"/>
    <property type="evidence" value="ECO:0007669"/>
    <property type="project" value="InterPro"/>
</dbReference>
<proteinExistence type="predicted"/>
<accession>A0A8S5P8W6</accession>
<dbReference type="EMBL" id="BK015366">
    <property type="protein sequence ID" value="DAE03418.1"/>
    <property type="molecule type" value="Genomic_DNA"/>
</dbReference>
<dbReference type="GO" id="GO:0009307">
    <property type="term" value="P:DNA restriction-modification system"/>
    <property type="evidence" value="ECO:0007669"/>
    <property type="project" value="InterPro"/>
</dbReference>
<name>A0A8S5P8W6_9CAUD</name>
<reference evidence="1" key="1">
    <citation type="journal article" date="2021" name="Proc. Natl. Acad. Sci. U.S.A.">
        <title>A Catalog of Tens of Thousands of Viruses from Human Metagenomes Reveals Hidden Associations with Chronic Diseases.</title>
        <authorList>
            <person name="Tisza M.J."/>
            <person name="Buck C.B."/>
        </authorList>
    </citation>
    <scope>NUCLEOTIDE SEQUENCE</scope>
    <source>
        <strain evidence="1">CtTXt1</strain>
    </source>
</reference>
<dbReference type="GO" id="GO:0003677">
    <property type="term" value="F:DNA binding"/>
    <property type="evidence" value="ECO:0007669"/>
    <property type="project" value="InterPro"/>
</dbReference>
<evidence type="ECO:0000313" key="1">
    <source>
        <dbReference type="EMBL" id="DAE03418.1"/>
    </source>
</evidence>
<sequence>MATHVCFSQRYLMNKTKIEMNVSFQTAEKGGKSATTEWYTPQYIIEALGGKFDLDPCAPFIEWHTANKCFTKEIDGLSKVWEGRVFLNPPYTNPIIKHFVRRLADHGNGIALLYARCDNKMFFEDVFNRAASIKFLCDRIYFFRPDGTKGDRPGCGSVLIAYGKECDKLLQNCNLPGKYISLSNY</sequence>